<protein>
    <recommendedName>
        <fullName evidence="1">DUF4166 domain-containing protein</fullName>
    </recommendedName>
</protein>
<evidence type="ECO:0000259" key="1">
    <source>
        <dbReference type="Pfam" id="PF13761"/>
    </source>
</evidence>
<dbReference type="OrthoDB" id="528778at2"/>
<sequence>MTSNAPLFAGYLGESYADLPPAVRDLHNVTAPSQWAGRASVTRGASRWARLIAFLFRFPPATDDIAVTVTMTPQQGGELWQRQFGAARFWSFLRVQDGQMTERFGPFTFTLGLHVADGQLHFPVQAGRVGPVPFPRFLLPVSVAREYEDAGRFHFDVALSAPITGAPMVHYRGWLAHTA</sequence>
<evidence type="ECO:0000313" key="3">
    <source>
        <dbReference type="Proteomes" id="UP000186997"/>
    </source>
</evidence>
<dbReference type="AlphaFoldDB" id="A0A1R3WWZ5"/>
<dbReference type="RefSeq" id="WP_076659091.1">
    <property type="nucleotide sequence ID" value="NZ_FTPR01000001.1"/>
</dbReference>
<reference evidence="3" key="1">
    <citation type="submission" date="2017-01" db="EMBL/GenBank/DDBJ databases">
        <authorList>
            <person name="Varghese N."/>
            <person name="Submissions S."/>
        </authorList>
    </citation>
    <scope>NUCLEOTIDE SEQUENCE [LARGE SCALE GENOMIC DNA]</scope>
    <source>
        <strain evidence="3">DSM 29591</strain>
    </source>
</reference>
<feature type="domain" description="DUF4166" evidence="1">
    <location>
        <begin position="19"/>
        <end position="175"/>
    </location>
</feature>
<gene>
    <name evidence="2" type="ORF">SAMN05421665_1594</name>
</gene>
<accession>A0A1R3WWZ5</accession>
<dbReference type="Proteomes" id="UP000186997">
    <property type="component" value="Unassembled WGS sequence"/>
</dbReference>
<dbReference type="STRING" id="287098.SAMN05421665_1594"/>
<evidence type="ECO:0000313" key="2">
    <source>
        <dbReference type="EMBL" id="SIT83069.1"/>
    </source>
</evidence>
<name>A0A1R3WWZ5_9RHOB</name>
<dbReference type="Pfam" id="PF13761">
    <property type="entry name" value="DUF4166"/>
    <property type="match status" value="1"/>
</dbReference>
<dbReference type="InterPro" id="IPR025311">
    <property type="entry name" value="DUF4166"/>
</dbReference>
<dbReference type="EMBL" id="FTPR01000001">
    <property type="protein sequence ID" value="SIT83069.1"/>
    <property type="molecule type" value="Genomic_DNA"/>
</dbReference>
<proteinExistence type="predicted"/>
<organism evidence="2 3">
    <name type="scientific">Yoonia rosea</name>
    <dbReference type="NCBI Taxonomy" id="287098"/>
    <lineage>
        <taxon>Bacteria</taxon>
        <taxon>Pseudomonadati</taxon>
        <taxon>Pseudomonadota</taxon>
        <taxon>Alphaproteobacteria</taxon>
        <taxon>Rhodobacterales</taxon>
        <taxon>Paracoccaceae</taxon>
        <taxon>Yoonia</taxon>
    </lineage>
</organism>
<keyword evidence="3" id="KW-1185">Reference proteome</keyword>